<keyword evidence="7" id="KW-1185">Reference proteome</keyword>
<dbReference type="PANTHER" id="PTHR24171">
    <property type="entry name" value="ANKYRIN REPEAT DOMAIN-CONTAINING PROTEIN 39-RELATED"/>
    <property type="match status" value="1"/>
</dbReference>
<feature type="coiled-coil region" evidence="4">
    <location>
        <begin position="143"/>
        <end position="213"/>
    </location>
</feature>
<feature type="repeat" description="ANK" evidence="3">
    <location>
        <begin position="423"/>
        <end position="455"/>
    </location>
</feature>
<dbReference type="PROSITE" id="PS50088">
    <property type="entry name" value="ANK_REPEAT"/>
    <property type="match status" value="4"/>
</dbReference>
<feature type="repeat" description="ANK" evidence="3">
    <location>
        <begin position="503"/>
        <end position="535"/>
    </location>
</feature>
<dbReference type="SUPFAM" id="SSF48403">
    <property type="entry name" value="Ankyrin repeat"/>
    <property type="match status" value="1"/>
</dbReference>
<name>A2FL87_TRIV3</name>
<dbReference type="VEuPathDB" id="TrichDB:TVAG_441620"/>
<dbReference type="InParanoid" id="A2FL87"/>
<dbReference type="Pfam" id="PF13637">
    <property type="entry name" value="Ank_4"/>
    <property type="match status" value="1"/>
</dbReference>
<dbReference type="SMR" id="A2FL87"/>
<dbReference type="Proteomes" id="UP000001542">
    <property type="component" value="Unassembled WGS sequence"/>
</dbReference>
<accession>A2FL87</accession>
<feature type="compositionally biased region" description="Basic and acidic residues" evidence="5">
    <location>
        <begin position="312"/>
        <end position="323"/>
    </location>
</feature>
<dbReference type="InterPro" id="IPR036770">
    <property type="entry name" value="Ankyrin_rpt-contain_sf"/>
</dbReference>
<evidence type="ECO:0000256" key="5">
    <source>
        <dbReference type="SAM" id="MobiDB-lite"/>
    </source>
</evidence>
<evidence type="ECO:0000256" key="1">
    <source>
        <dbReference type="ARBA" id="ARBA00022737"/>
    </source>
</evidence>
<dbReference type="RefSeq" id="XP_001307273.1">
    <property type="nucleotide sequence ID" value="XM_001307272.1"/>
</dbReference>
<dbReference type="EMBL" id="DS113863">
    <property type="protein sequence ID" value="EAX94343.1"/>
    <property type="molecule type" value="Genomic_DNA"/>
</dbReference>
<dbReference type="STRING" id="5722.A2FL87"/>
<keyword evidence="4" id="KW-0175">Coiled coil</keyword>
<evidence type="ECO:0000256" key="3">
    <source>
        <dbReference type="PROSITE-ProRule" id="PRU00023"/>
    </source>
</evidence>
<dbReference type="OrthoDB" id="19174at2759"/>
<feature type="repeat" description="ANK" evidence="3">
    <location>
        <begin position="390"/>
        <end position="422"/>
    </location>
</feature>
<feature type="repeat" description="ANK" evidence="3">
    <location>
        <begin position="536"/>
        <end position="568"/>
    </location>
</feature>
<dbReference type="PROSITE" id="PS50297">
    <property type="entry name" value="ANK_REP_REGION"/>
    <property type="match status" value="4"/>
</dbReference>
<reference evidence="6" key="1">
    <citation type="submission" date="2006-10" db="EMBL/GenBank/DDBJ databases">
        <authorList>
            <person name="Amadeo P."/>
            <person name="Zhao Q."/>
            <person name="Wortman J."/>
            <person name="Fraser-Liggett C."/>
            <person name="Carlton J."/>
        </authorList>
    </citation>
    <scope>NUCLEOTIDE SEQUENCE</scope>
    <source>
        <strain evidence="6">G3</strain>
    </source>
</reference>
<organism evidence="6 7">
    <name type="scientific">Trichomonas vaginalis (strain ATCC PRA-98 / G3)</name>
    <dbReference type="NCBI Taxonomy" id="412133"/>
    <lineage>
        <taxon>Eukaryota</taxon>
        <taxon>Metamonada</taxon>
        <taxon>Parabasalia</taxon>
        <taxon>Trichomonadida</taxon>
        <taxon>Trichomonadidae</taxon>
        <taxon>Trichomonas</taxon>
    </lineage>
</organism>
<dbReference type="VEuPathDB" id="TrichDB:TVAGG3_0569670"/>
<sequence>MKSVQKHISLIANAAFEEEDTSKFESTISDMIFCFLDEPTFYKLPIEIVSRCIKNSNENFTEKNVQFILANLSNAVNKDATKLIDPIKPCSSEQLAEAVSKVTSCSQLPAPIQIPESGFIQTQPPKPLEIYRQYDRACIEHARNRYANDIKEIMKIIEQSKQEATIGPENLAAEQEKAKKELEDQKAHYQDEEDQFQKKVDALQQRYDELLTKFDETPKQREYFLEYMSQQHEFLEERAKLEKKLNVEIAPIKSEVEGLVKKIQLQKDTERLLEEAEKHRHQNESNSKKQKKGKEQPKHEEPSKHNKPQGKPADDQEEMMKDLEEQEEDITKPLAIPENPTPVRAINKPKAAPLPTKITSIFDAILLHDVAEVQKFIQKKKSVVNERGKNRITPFTTAALENDLEIMKILFENGADPNIADGSGRTAFHIAASKDSKDMIQFLADIKANSTIKDKEGRKPVDIVREREIAHNTMQEACKNNDVRKLGEVLRKWPDMVSVKFRGGIAPLHLASGFDSSKICQKLLQWGADINALDDNGNTPLHYAVEYEAPHTARYLLRSAANATIKNKDGKLPLEMEEPQ</sequence>
<feature type="region of interest" description="Disordered" evidence="5">
    <location>
        <begin position="275"/>
        <end position="348"/>
    </location>
</feature>
<keyword evidence="1" id="KW-0677">Repeat</keyword>
<evidence type="ECO:0000256" key="2">
    <source>
        <dbReference type="ARBA" id="ARBA00023043"/>
    </source>
</evidence>
<evidence type="ECO:0000313" key="6">
    <source>
        <dbReference type="EMBL" id="EAX94343.1"/>
    </source>
</evidence>
<keyword evidence="2 3" id="KW-0040">ANK repeat</keyword>
<gene>
    <name evidence="6" type="ORF">TVAG_441620</name>
</gene>
<dbReference type="AlphaFoldDB" id="A2FL87"/>
<reference evidence="6" key="2">
    <citation type="journal article" date="2007" name="Science">
        <title>Draft genome sequence of the sexually transmitted pathogen Trichomonas vaginalis.</title>
        <authorList>
            <person name="Carlton J.M."/>
            <person name="Hirt R.P."/>
            <person name="Silva J.C."/>
            <person name="Delcher A.L."/>
            <person name="Schatz M."/>
            <person name="Zhao Q."/>
            <person name="Wortman J.R."/>
            <person name="Bidwell S.L."/>
            <person name="Alsmark U.C.M."/>
            <person name="Besteiro S."/>
            <person name="Sicheritz-Ponten T."/>
            <person name="Noel C.J."/>
            <person name="Dacks J.B."/>
            <person name="Foster P.G."/>
            <person name="Simillion C."/>
            <person name="Van de Peer Y."/>
            <person name="Miranda-Saavedra D."/>
            <person name="Barton G.J."/>
            <person name="Westrop G.D."/>
            <person name="Mueller S."/>
            <person name="Dessi D."/>
            <person name="Fiori P.L."/>
            <person name="Ren Q."/>
            <person name="Paulsen I."/>
            <person name="Zhang H."/>
            <person name="Bastida-Corcuera F.D."/>
            <person name="Simoes-Barbosa A."/>
            <person name="Brown M.T."/>
            <person name="Hayes R.D."/>
            <person name="Mukherjee M."/>
            <person name="Okumura C.Y."/>
            <person name="Schneider R."/>
            <person name="Smith A.J."/>
            <person name="Vanacova S."/>
            <person name="Villalvazo M."/>
            <person name="Haas B.J."/>
            <person name="Pertea M."/>
            <person name="Feldblyum T.V."/>
            <person name="Utterback T.R."/>
            <person name="Shu C.L."/>
            <person name="Osoegawa K."/>
            <person name="de Jong P.J."/>
            <person name="Hrdy I."/>
            <person name="Horvathova L."/>
            <person name="Zubacova Z."/>
            <person name="Dolezal P."/>
            <person name="Malik S.B."/>
            <person name="Logsdon J.M. Jr."/>
            <person name="Henze K."/>
            <person name="Gupta A."/>
            <person name="Wang C.C."/>
            <person name="Dunne R.L."/>
            <person name="Upcroft J.A."/>
            <person name="Upcroft P."/>
            <person name="White O."/>
            <person name="Salzberg S.L."/>
            <person name="Tang P."/>
            <person name="Chiu C.-H."/>
            <person name="Lee Y.-S."/>
            <person name="Embley T.M."/>
            <person name="Coombs G.H."/>
            <person name="Mottram J.C."/>
            <person name="Tachezy J."/>
            <person name="Fraser-Liggett C.M."/>
            <person name="Johnson P.J."/>
        </authorList>
    </citation>
    <scope>NUCLEOTIDE SEQUENCE [LARGE SCALE GENOMIC DNA]</scope>
    <source>
        <strain evidence="6">G3</strain>
    </source>
</reference>
<dbReference type="KEGG" id="tva:4752075"/>
<feature type="compositionally biased region" description="Basic and acidic residues" evidence="5">
    <location>
        <begin position="275"/>
        <end position="304"/>
    </location>
</feature>
<dbReference type="eggNOG" id="KOG4177">
    <property type="taxonomic scope" value="Eukaryota"/>
</dbReference>
<evidence type="ECO:0000256" key="4">
    <source>
        <dbReference type="SAM" id="Coils"/>
    </source>
</evidence>
<dbReference type="SMART" id="SM00248">
    <property type="entry name" value="ANK"/>
    <property type="match status" value="4"/>
</dbReference>
<dbReference type="InterPro" id="IPR002110">
    <property type="entry name" value="Ankyrin_rpt"/>
</dbReference>
<proteinExistence type="predicted"/>
<evidence type="ECO:0000313" key="7">
    <source>
        <dbReference type="Proteomes" id="UP000001542"/>
    </source>
</evidence>
<dbReference type="Gene3D" id="1.25.40.20">
    <property type="entry name" value="Ankyrin repeat-containing domain"/>
    <property type="match status" value="2"/>
</dbReference>
<dbReference type="Pfam" id="PF12796">
    <property type="entry name" value="Ank_2"/>
    <property type="match status" value="1"/>
</dbReference>
<protein>
    <submittedName>
        <fullName evidence="6">Uncharacterized protein</fullName>
    </submittedName>
</protein>